<keyword evidence="1" id="KW-0472">Membrane</keyword>
<evidence type="ECO:0000259" key="2">
    <source>
        <dbReference type="SMART" id="SM00014"/>
    </source>
</evidence>
<gene>
    <name evidence="3" type="ORF">DEX24_11065</name>
</gene>
<keyword evidence="4" id="KW-1185">Reference proteome</keyword>
<dbReference type="SUPFAM" id="SSF48317">
    <property type="entry name" value="Acid phosphatase/Vanadium-dependent haloperoxidase"/>
    <property type="match status" value="1"/>
</dbReference>
<dbReference type="Pfam" id="PF01569">
    <property type="entry name" value="PAP2"/>
    <property type="match status" value="1"/>
</dbReference>
<proteinExistence type="predicted"/>
<comment type="caution">
    <text evidence="3">The sequence shown here is derived from an EMBL/GenBank/DDBJ whole genome shotgun (WGS) entry which is preliminary data.</text>
</comment>
<feature type="transmembrane region" description="Helical" evidence="1">
    <location>
        <begin position="74"/>
        <end position="92"/>
    </location>
</feature>
<reference evidence="3 4" key="1">
    <citation type="submission" date="2018-05" db="EMBL/GenBank/DDBJ databases">
        <title>Kurthia sibirica genome sequence.</title>
        <authorList>
            <person name="Maclea K.S."/>
            <person name="Goen A.E."/>
        </authorList>
    </citation>
    <scope>NUCLEOTIDE SEQUENCE [LARGE SCALE GENOMIC DNA]</scope>
    <source>
        <strain evidence="3 4">ATCC 49154</strain>
    </source>
</reference>
<evidence type="ECO:0000313" key="3">
    <source>
        <dbReference type="EMBL" id="PWI24946.1"/>
    </source>
</evidence>
<accession>A0A2U3AK79</accession>
<name>A0A2U3AK79_9BACL</name>
<dbReference type="PANTHER" id="PTHR14969">
    <property type="entry name" value="SPHINGOSINE-1-PHOSPHATE PHOSPHOHYDROLASE"/>
    <property type="match status" value="1"/>
</dbReference>
<feature type="transmembrane region" description="Helical" evidence="1">
    <location>
        <begin position="45"/>
        <end position="67"/>
    </location>
</feature>
<sequence length="197" mass="22150">MLLTAGVITLIIFLVFAVNLNSHWVQKVDQWGQDTFEGNRFLEPFHIIGEPLFVVIVAIILLLVLWFKAQNFRAMIFALLTIAGGNMLNTIIKKIVERPRPELTNQLTSYSFPSGHAMTGILYLLTLAYLLTEFRSTTQKAIAFTIAAVLTLCIGLSRIAGTRHYLSDVIGGWSLGFTVFAIAVIWYEARKRAFKKL</sequence>
<evidence type="ECO:0000313" key="4">
    <source>
        <dbReference type="Proteomes" id="UP000245938"/>
    </source>
</evidence>
<feature type="transmembrane region" description="Helical" evidence="1">
    <location>
        <begin position="141"/>
        <end position="159"/>
    </location>
</feature>
<dbReference type="Gene3D" id="1.20.144.10">
    <property type="entry name" value="Phosphatidic acid phosphatase type 2/haloperoxidase"/>
    <property type="match status" value="2"/>
</dbReference>
<feature type="domain" description="Phosphatidic acid phosphatase type 2/haloperoxidase" evidence="2">
    <location>
        <begin position="75"/>
        <end position="184"/>
    </location>
</feature>
<dbReference type="SMART" id="SM00014">
    <property type="entry name" value="acidPPc"/>
    <property type="match status" value="1"/>
</dbReference>
<dbReference type="AlphaFoldDB" id="A0A2U3AK79"/>
<dbReference type="EMBL" id="QFVR01000014">
    <property type="protein sequence ID" value="PWI24946.1"/>
    <property type="molecule type" value="Genomic_DNA"/>
</dbReference>
<dbReference type="InterPro" id="IPR036938">
    <property type="entry name" value="PAP2/HPO_sf"/>
</dbReference>
<organism evidence="3 4">
    <name type="scientific">Kurthia sibirica</name>
    <dbReference type="NCBI Taxonomy" id="202750"/>
    <lineage>
        <taxon>Bacteria</taxon>
        <taxon>Bacillati</taxon>
        <taxon>Bacillota</taxon>
        <taxon>Bacilli</taxon>
        <taxon>Bacillales</taxon>
        <taxon>Caryophanaceae</taxon>
        <taxon>Kurthia</taxon>
    </lineage>
</organism>
<dbReference type="CDD" id="cd03392">
    <property type="entry name" value="PAP2_like_2"/>
    <property type="match status" value="1"/>
</dbReference>
<dbReference type="PANTHER" id="PTHR14969:SF13">
    <property type="entry name" value="AT30094P"/>
    <property type="match status" value="1"/>
</dbReference>
<feature type="transmembrane region" description="Helical" evidence="1">
    <location>
        <begin position="112"/>
        <end position="132"/>
    </location>
</feature>
<dbReference type="InterPro" id="IPR000326">
    <property type="entry name" value="PAP2/HPO"/>
</dbReference>
<keyword evidence="1" id="KW-0812">Transmembrane</keyword>
<dbReference type="OrthoDB" id="9789113at2"/>
<dbReference type="Proteomes" id="UP000245938">
    <property type="component" value="Unassembled WGS sequence"/>
</dbReference>
<evidence type="ECO:0000256" key="1">
    <source>
        <dbReference type="SAM" id="Phobius"/>
    </source>
</evidence>
<protein>
    <submittedName>
        <fullName evidence="3">PAP2 family protein</fullName>
    </submittedName>
</protein>
<feature type="transmembrane region" description="Helical" evidence="1">
    <location>
        <begin position="165"/>
        <end position="187"/>
    </location>
</feature>
<keyword evidence="1" id="KW-1133">Transmembrane helix</keyword>
<dbReference type="RefSeq" id="WP_109306489.1">
    <property type="nucleotide sequence ID" value="NZ_BJUF01000005.1"/>
</dbReference>